<evidence type="ECO:0000313" key="3">
    <source>
        <dbReference type="Proteomes" id="UP001152320"/>
    </source>
</evidence>
<feature type="transmembrane region" description="Helical" evidence="1">
    <location>
        <begin position="6"/>
        <end position="29"/>
    </location>
</feature>
<reference evidence="2" key="1">
    <citation type="submission" date="2021-10" db="EMBL/GenBank/DDBJ databases">
        <title>Tropical sea cucumber genome reveals ecological adaptation and Cuvierian tubules defense mechanism.</title>
        <authorList>
            <person name="Chen T."/>
        </authorList>
    </citation>
    <scope>NUCLEOTIDE SEQUENCE</scope>
    <source>
        <strain evidence="2">Nanhai2018</strain>
        <tissue evidence="2">Muscle</tissue>
    </source>
</reference>
<evidence type="ECO:0000256" key="1">
    <source>
        <dbReference type="SAM" id="Phobius"/>
    </source>
</evidence>
<protein>
    <submittedName>
        <fullName evidence="2">Uncharacterized protein</fullName>
    </submittedName>
</protein>
<organism evidence="2 3">
    <name type="scientific">Holothuria leucospilota</name>
    <name type="common">Black long sea cucumber</name>
    <name type="synonym">Mertensiothuria leucospilota</name>
    <dbReference type="NCBI Taxonomy" id="206669"/>
    <lineage>
        <taxon>Eukaryota</taxon>
        <taxon>Metazoa</taxon>
        <taxon>Echinodermata</taxon>
        <taxon>Eleutherozoa</taxon>
        <taxon>Echinozoa</taxon>
        <taxon>Holothuroidea</taxon>
        <taxon>Aspidochirotacea</taxon>
        <taxon>Aspidochirotida</taxon>
        <taxon>Holothuriidae</taxon>
        <taxon>Holothuria</taxon>
    </lineage>
</organism>
<keyword evidence="1" id="KW-0472">Membrane</keyword>
<keyword evidence="3" id="KW-1185">Reference proteome</keyword>
<dbReference type="Proteomes" id="UP001152320">
    <property type="component" value="Unassembled WGS sequence"/>
</dbReference>
<dbReference type="AlphaFoldDB" id="A0A9Q0Y8Y0"/>
<name>A0A9Q0Y8Y0_HOLLE</name>
<gene>
    <name evidence="2" type="ORF">HOLleu_44304</name>
</gene>
<sequence length="64" mass="7446">MKPLYLFIISLPNYLLIITVGFTANWKILRIFVIMGRYSNYVQHIHKSGHSNMTRSTESSLQMA</sequence>
<dbReference type="EMBL" id="JAIZAY010000778">
    <property type="protein sequence ID" value="KAJ8017963.1"/>
    <property type="molecule type" value="Genomic_DNA"/>
</dbReference>
<proteinExistence type="predicted"/>
<keyword evidence="1" id="KW-0812">Transmembrane</keyword>
<evidence type="ECO:0000313" key="2">
    <source>
        <dbReference type="EMBL" id="KAJ8017963.1"/>
    </source>
</evidence>
<keyword evidence="1" id="KW-1133">Transmembrane helix</keyword>
<accession>A0A9Q0Y8Y0</accession>
<comment type="caution">
    <text evidence="2">The sequence shown here is derived from an EMBL/GenBank/DDBJ whole genome shotgun (WGS) entry which is preliminary data.</text>
</comment>